<feature type="transmembrane region" description="Helical" evidence="5">
    <location>
        <begin position="62"/>
        <end position="79"/>
    </location>
</feature>
<name>A0ABT6YFN1_9BACT</name>
<dbReference type="InterPro" id="IPR000462">
    <property type="entry name" value="CDP-OH_P_trans"/>
</dbReference>
<comment type="similarity">
    <text evidence="4">Belongs to the CDP-alcohol phosphatidyltransferase class-I family.</text>
</comment>
<evidence type="ECO:0000313" key="7">
    <source>
        <dbReference type="Proteomes" id="UP001236507"/>
    </source>
</evidence>
<evidence type="ECO:0000313" key="6">
    <source>
        <dbReference type="EMBL" id="MDI9862394.1"/>
    </source>
</evidence>
<dbReference type="EC" id="2.7.8.-" evidence="6"/>
<dbReference type="PROSITE" id="PS00379">
    <property type="entry name" value="CDP_ALCOHOL_P_TRANSF"/>
    <property type="match status" value="1"/>
</dbReference>
<feature type="transmembrane region" description="Helical" evidence="5">
    <location>
        <begin position="124"/>
        <end position="144"/>
    </location>
</feature>
<dbReference type="GO" id="GO:0016740">
    <property type="term" value="F:transferase activity"/>
    <property type="evidence" value="ECO:0007669"/>
    <property type="project" value="UniProtKB-KW"/>
</dbReference>
<reference evidence="6 7" key="1">
    <citation type="submission" date="2023-05" db="EMBL/GenBank/DDBJ databases">
        <title>Novel species of genus Flectobacillus isolated from stream in China.</title>
        <authorList>
            <person name="Lu H."/>
        </authorList>
    </citation>
    <scope>NUCLEOTIDE SEQUENCE [LARGE SCALE GENOMIC DNA]</scope>
    <source>
        <strain evidence="6 7">KCTC 42575</strain>
    </source>
</reference>
<evidence type="ECO:0000256" key="1">
    <source>
        <dbReference type="ARBA" id="ARBA00004370"/>
    </source>
</evidence>
<feature type="transmembrane region" description="Helical" evidence="5">
    <location>
        <begin position="20"/>
        <end position="50"/>
    </location>
</feature>
<keyword evidence="2 4" id="KW-0808">Transferase</keyword>
<keyword evidence="3 5" id="KW-0472">Membrane</keyword>
<feature type="transmembrane region" description="Helical" evidence="5">
    <location>
        <begin position="194"/>
        <end position="218"/>
    </location>
</feature>
<evidence type="ECO:0000256" key="5">
    <source>
        <dbReference type="SAM" id="Phobius"/>
    </source>
</evidence>
<evidence type="ECO:0000256" key="3">
    <source>
        <dbReference type="ARBA" id="ARBA00023136"/>
    </source>
</evidence>
<organism evidence="6 7">
    <name type="scientific">Flectobacillus roseus</name>
    <dbReference type="NCBI Taxonomy" id="502259"/>
    <lineage>
        <taxon>Bacteria</taxon>
        <taxon>Pseudomonadati</taxon>
        <taxon>Bacteroidota</taxon>
        <taxon>Cytophagia</taxon>
        <taxon>Cytophagales</taxon>
        <taxon>Flectobacillaceae</taxon>
        <taxon>Flectobacillus</taxon>
    </lineage>
</organism>
<accession>A0ABT6YFN1</accession>
<evidence type="ECO:0000256" key="4">
    <source>
        <dbReference type="RuleBase" id="RU003750"/>
    </source>
</evidence>
<feature type="transmembrane region" description="Helical" evidence="5">
    <location>
        <begin position="164"/>
        <end position="182"/>
    </location>
</feature>
<evidence type="ECO:0000256" key="2">
    <source>
        <dbReference type="ARBA" id="ARBA00022679"/>
    </source>
</evidence>
<dbReference type="Proteomes" id="UP001236507">
    <property type="component" value="Unassembled WGS sequence"/>
</dbReference>
<dbReference type="InterPro" id="IPR014472">
    <property type="entry name" value="CHOPT"/>
</dbReference>
<dbReference type="InterPro" id="IPR048254">
    <property type="entry name" value="CDP_ALCOHOL_P_TRANSF_CS"/>
</dbReference>
<dbReference type="EMBL" id="JASHIF010000028">
    <property type="protein sequence ID" value="MDI9862394.1"/>
    <property type="molecule type" value="Genomic_DNA"/>
</dbReference>
<comment type="caution">
    <text evidence="6">The sequence shown here is derived from an EMBL/GenBank/DDBJ whole genome shotgun (WGS) entry which is preliminary data.</text>
</comment>
<dbReference type="InterPro" id="IPR043130">
    <property type="entry name" value="CDP-OH_PTrfase_TM_dom"/>
</dbReference>
<dbReference type="PANTHER" id="PTHR10414">
    <property type="entry name" value="ETHANOLAMINEPHOSPHOTRANSFERASE"/>
    <property type="match status" value="1"/>
</dbReference>
<sequence length="235" mass="26013">MYALKSAGQQLIYKLINPFINLLIALKITPNMITTTGLVLNIGAAGIFIYGAEASHRGDLSIVGWGGAMILFAGVFDMIDGRLARVSNTSSKFGAFYDSVLDRYSEMFMFLGICYYLVAHHYLFSSFFAFLALIGSSMVSYTRARAEGLNIKCEIGWMQRPERIVIIGGSALLCGLLSPIFGADFRIDGPSERIPWFESISVFTIPLAIVAILSNFTAIQRIEYTQKELNKNETK</sequence>
<protein>
    <submittedName>
        <fullName evidence="6">CDP-alcohol phosphatidyltransferase family protein</fullName>
        <ecNumber evidence="6">2.7.8.-</ecNumber>
    </submittedName>
</protein>
<keyword evidence="5" id="KW-0812">Transmembrane</keyword>
<comment type="subcellular location">
    <subcellularLocation>
        <location evidence="1">Membrane</location>
    </subcellularLocation>
</comment>
<dbReference type="RefSeq" id="WP_283346656.1">
    <property type="nucleotide sequence ID" value="NZ_JASHIF010000028.1"/>
</dbReference>
<dbReference type="Pfam" id="PF01066">
    <property type="entry name" value="CDP-OH_P_transf"/>
    <property type="match status" value="1"/>
</dbReference>
<dbReference type="PANTHER" id="PTHR10414:SF37">
    <property type="entry name" value="BB IN A BOXCAR, ISOFORM C"/>
    <property type="match status" value="1"/>
</dbReference>
<dbReference type="Gene3D" id="1.20.120.1760">
    <property type="match status" value="1"/>
</dbReference>
<keyword evidence="5" id="KW-1133">Transmembrane helix</keyword>
<proteinExistence type="inferred from homology"/>
<gene>
    <name evidence="6" type="ORF">QM524_24435</name>
</gene>
<keyword evidence="7" id="KW-1185">Reference proteome</keyword>